<protein>
    <submittedName>
        <fullName evidence="1">Uncharacterized protein</fullName>
    </submittedName>
</protein>
<sequence length="419" mass="47522">MSTKEKYACIEALFSSANASQSTLADSIIDLWEKGITPAHIYEPNPVYNTDEELIRTTYHQILDQRDNIYIAKKSCENLHEPIWQHLPISKNKTLKIASTIAQTRYYLSHDPGTPIFSYNPRPSLPPGHPSNFTYCSTVPYPPSHELARLEAVTSTVLAQLSTLLAFDISNPTTLPDGFTNVLNETEFFDPIFVKQLHVLWLQRFPDRSKYPSAFSHAVMSSPAVREFAWLLMRLNSTETPDFQSINKELCPVADMLTFDREPNSSITVAMVGIMKLYLRDEGMKARRLLFEEEQYENVLVYRGDTLFISSLDAHYASYAGQFVSSTALFHPDAIITQGASLEPVQIGEDVLAAARRIQQHLHRDTPTPTTPDQKPSTPQPPPPPPPPPREKLVVPPSKLKRKPKETRPRRIPRKRHRP</sequence>
<keyword evidence="2" id="KW-1185">Reference proteome</keyword>
<comment type="caution">
    <text evidence="1">The sequence shown here is derived from an EMBL/GenBank/DDBJ whole genome shotgun (WGS) entry which is preliminary data.</text>
</comment>
<dbReference type="Proteomes" id="UP000805649">
    <property type="component" value="Unassembled WGS sequence"/>
</dbReference>
<reference evidence="1 2" key="1">
    <citation type="journal article" date="2020" name="Phytopathology">
        <title>Genome Sequence Resources of Colletotrichum truncatum, C. plurivorum, C. musicola, and C. sojae: Four Species Pathogenic to Soybean (Glycine max).</title>
        <authorList>
            <person name="Rogerio F."/>
            <person name="Boufleur T.R."/>
            <person name="Ciampi-Guillardi M."/>
            <person name="Sukno S.A."/>
            <person name="Thon M.R."/>
            <person name="Massola Junior N.S."/>
            <person name="Baroncelli R."/>
        </authorList>
    </citation>
    <scope>NUCLEOTIDE SEQUENCE [LARGE SCALE GENOMIC DNA]</scope>
    <source>
        <strain evidence="1 2">CMES1059</strain>
    </source>
</reference>
<evidence type="ECO:0000313" key="1">
    <source>
        <dbReference type="EMBL" id="KAL0936283.1"/>
    </source>
</evidence>
<evidence type="ECO:0000313" key="2">
    <source>
        <dbReference type="Proteomes" id="UP000805649"/>
    </source>
</evidence>
<gene>
    <name evidence="1" type="ORF">CTRU02_208498</name>
</gene>
<dbReference type="EMBL" id="VUJX02000005">
    <property type="protein sequence ID" value="KAL0936283.1"/>
    <property type="molecule type" value="Genomic_DNA"/>
</dbReference>
<organism evidence="1 2">
    <name type="scientific">Colletotrichum truncatum</name>
    <name type="common">Anthracnose fungus</name>
    <name type="synonym">Colletotrichum capsici</name>
    <dbReference type="NCBI Taxonomy" id="5467"/>
    <lineage>
        <taxon>Eukaryota</taxon>
        <taxon>Fungi</taxon>
        <taxon>Dikarya</taxon>
        <taxon>Ascomycota</taxon>
        <taxon>Pezizomycotina</taxon>
        <taxon>Sordariomycetes</taxon>
        <taxon>Hypocreomycetidae</taxon>
        <taxon>Glomerellales</taxon>
        <taxon>Glomerellaceae</taxon>
        <taxon>Colletotrichum</taxon>
        <taxon>Colletotrichum truncatum species complex</taxon>
    </lineage>
</organism>
<accession>A0ACC3YWH4</accession>
<proteinExistence type="predicted"/>
<name>A0ACC3YWH4_COLTU</name>